<keyword evidence="3" id="KW-0804">Transcription</keyword>
<dbReference type="InterPro" id="IPR003035">
    <property type="entry name" value="RWP-RK_dom"/>
</dbReference>
<dbReference type="Pfam" id="PF22922">
    <property type="entry name" value="GAF_NLP"/>
    <property type="match status" value="2"/>
</dbReference>
<feature type="region of interest" description="Disordered" evidence="5">
    <location>
        <begin position="592"/>
        <end position="622"/>
    </location>
</feature>
<dbReference type="InterPro" id="IPR000270">
    <property type="entry name" value="PB1_dom"/>
</dbReference>
<dbReference type="CDD" id="cd06407">
    <property type="entry name" value="PB1_NLP"/>
    <property type="match status" value="1"/>
</dbReference>
<evidence type="ECO:0000313" key="9">
    <source>
        <dbReference type="Proteomes" id="UP001472677"/>
    </source>
</evidence>
<dbReference type="InterPro" id="IPR053793">
    <property type="entry name" value="PB1-like"/>
</dbReference>
<evidence type="ECO:0000256" key="4">
    <source>
        <dbReference type="ARBA" id="ARBA00023242"/>
    </source>
</evidence>
<dbReference type="Pfam" id="PF00564">
    <property type="entry name" value="PB1"/>
    <property type="match status" value="1"/>
</dbReference>
<evidence type="ECO:0000259" key="7">
    <source>
        <dbReference type="PROSITE" id="PS51745"/>
    </source>
</evidence>
<protein>
    <recommendedName>
        <fullName evidence="10">Protein NLP2-like</fullName>
    </recommendedName>
</protein>
<reference evidence="8 9" key="1">
    <citation type="journal article" date="2024" name="G3 (Bethesda)">
        <title>Genome assembly of Hibiscus sabdariffa L. provides insights into metabolisms of medicinal natural products.</title>
        <authorList>
            <person name="Kim T."/>
        </authorList>
    </citation>
    <scope>NUCLEOTIDE SEQUENCE [LARGE SCALE GENOMIC DNA]</scope>
    <source>
        <strain evidence="8">TK-2024</strain>
        <tissue evidence="8">Old leaves</tissue>
    </source>
</reference>
<keyword evidence="9" id="KW-1185">Reference proteome</keyword>
<dbReference type="InterPro" id="IPR034891">
    <property type="entry name" value="PB1_NLP"/>
</dbReference>
<feature type="domain" description="PB1" evidence="7">
    <location>
        <begin position="848"/>
        <end position="931"/>
    </location>
</feature>
<keyword evidence="4" id="KW-0539">Nucleus</keyword>
<dbReference type="InterPro" id="IPR055081">
    <property type="entry name" value="NLP1-9_GAF"/>
</dbReference>
<proteinExistence type="predicted"/>
<dbReference type="SUPFAM" id="SSF54277">
    <property type="entry name" value="CAD &amp; PB1 domains"/>
    <property type="match status" value="1"/>
</dbReference>
<keyword evidence="1" id="KW-0805">Transcription regulation</keyword>
<dbReference type="PROSITE" id="PS51519">
    <property type="entry name" value="RWP_RK"/>
    <property type="match status" value="1"/>
</dbReference>
<feature type="domain" description="RWP-RK" evidence="6">
    <location>
        <begin position="615"/>
        <end position="696"/>
    </location>
</feature>
<dbReference type="SMART" id="SM00666">
    <property type="entry name" value="PB1"/>
    <property type="match status" value="1"/>
</dbReference>
<dbReference type="EMBL" id="JBBPBM010000045">
    <property type="protein sequence ID" value="KAK8522285.1"/>
    <property type="molecule type" value="Genomic_DNA"/>
</dbReference>
<dbReference type="InterPro" id="IPR045012">
    <property type="entry name" value="NLP"/>
</dbReference>
<evidence type="ECO:0000313" key="8">
    <source>
        <dbReference type="EMBL" id="KAK8522285.1"/>
    </source>
</evidence>
<evidence type="ECO:0000256" key="3">
    <source>
        <dbReference type="ARBA" id="ARBA00023163"/>
    </source>
</evidence>
<dbReference type="Gene3D" id="3.10.20.90">
    <property type="entry name" value="Phosphatidylinositol 3-kinase Catalytic Subunit, Chain A, domain 1"/>
    <property type="match status" value="1"/>
</dbReference>
<sequence>MEGDGSAGPGGFTLNSAYSDAAMDLDFMDELLFEGCWLETNDGFSFMQPGPSTSDGLNECDTVPFGVNSHQMHRGETETPVSPSCYMTIEDFSEGQSPNGTADGNASSLSQPGSFIVQGTELGSRWWIGPNTKSDSSSSVKERLMQAIGYLKESTKDRDVLIQIWVPIKREGKHVLTTEGQPYSLNTNCRSLEIFRDVSESYNFPAEEDSKESVGLPGRVFLGKLPEWTPDVRFFKSDEYPRISFAQKYNVGGSLALPLFERATGTCLGVVELVTTTQKINYGPELEHVCKALEAVDLRSSPNFTPPSVEACNGLYQAALPEIAEVLRSVCKIYKLPLALTWAPCLSQGKNGCRHSDENFYHCVSTVDTACFVADKGFSDFLEACSEHHLFRGQGVVGRAFTTNKQCFATDITVFSKTNYPLSHHARMFGLRGAVAIPLQSIFTRSVDFVLELFLPKDCHDSEAQKQMLNSLSGFMQQACQSLHVAVNKELDEEVILPVKEMAVVSDGRSDKEEIQFTVSSPKENSTEESSWIAHMKEAQQKGKGVSVSWEYKKEEPKEEFKVTTHWEDTELELHNKEILSDFQQLHQNAESKPNIEGGGGDSVSSGGRCVSAGKRASEKRRTKMEKTISLEVLRQYFAGSLKDAAKNIGVCPTTLKRICRQHGITRWPSRKIKKVGHSLKKLQLVIDSVQGAEGSIQIGSFYSSFPELSSPNLSGNGPSSSLKIGNHSKPSEPILENCMFSQGYAAPKSPASSCSHSSGSTTCRSTGAKQHNMSTGALCNADGLMVEDPGGVMKRAHSHVELHSLIQEEPKLLARSQSHRTFNGLPTFETLPPLPKSDGQNLLARDAFRVKAMFGEVKIRFSLQPRWGFRELQQEIAKRFHIADVSRIELKYLDDDSEWVLLTCDADLEECIDIQKSSQSHAIKIALHQASRSKLGSSFGSSAPL</sequence>
<name>A0ABR2CSY6_9ROSI</name>
<accession>A0ABR2CSY6</accession>
<evidence type="ECO:0000256" key="2">
    <source>
        <dbReference type="ARBA" id="ARBA00023125"/>
    </source>
</evidence>
<comment type="caution">
    <text evidence="8">The sequence shown here is derived from an EMBL/GenBank/DDBJ whole genome shotgun (WGS) entry which is preliminary data.</text>
</comment>
<dbReference type="Proteomes" id="UP001472677">
    <property type="component" value="Unassembled WGS sequence"/>
</dbReference>
<gene>
    <name evidence="8" type="ORF">V6N12_056002</name>
</gene>
<feature type="compositionally biased region" description="Polar residues" evidence="5">
    <location>
        <begin position="94"/>
        <end position="112"/>
    </location>
</feature>
<feature type="region of interest" description="Disordered" evidence="5">
    <location>
        <begin position="90"/>
        <end position="112"/>
    </location>
</feature>
<keyword evidence="2" id="KW-0238">DNA-binding</keyword>
<organism evidence="8 9">
    <name type="scientific">Hibiscus sabdariffa</name>
    <name type="common">roselle</name>
    <dbReference type="NCBI Taxonomy" id="183260"/>
    <lineage>
        <taxon>Eukaryota</taxon>
        <taxon>Viridiplantae</taxon>
        <taxon>Streptophyta</taxon>
        <taxon>Embryophyta</taxon>
        <taxon>Tracheophyta</taxon>
        <taxon>Spermatophyta</taxon>
        <taxon>Magnoliopsida</taxon>
        <taxon>eudicotyledons</taxon>
        <taxon>Gunneridae</taxon>
        <taxon>Pentapetalae</taxon>
        <taxon>rosids</taxon>
        <taxon>malvids</taxon>
        <taxon>Malvales</taxon>
        <taxon>Malvaceae</taxon>
        <taxon>Malvoideae</taxon>
        <taxon>Hibiscus</taxon>
    </lineage>
</organism>
<evidence type="ECO:0000256" key="1">
    <source>
        <dbReference type="ARBA" id="ARBA00023015"/>
    </source>
</evidence>
<dbReference type="PANTHER" id="PTHR32002:SF46">
    <property type="entry name" value="PROTEIN NLP2"/>
    <property type="match status" value="1"/>
</dbReference>
<dbReference type="PANTHER" id="PTHR32002">
    <property type="entry name" value="PROTEIN NLP8"/>
    <property type="match status" value="1"/>
</dbReference>
<dbReference type="PROSITE" id="PS51745">
    <property type="entry name" value="PB1"/>
    <property type="match status" value="1"/>
</dbReference>
<evidence type="ECO:0000259" key="6">
    <source>
        <dbReference type="PROSITE" id="PS51519"/>
    </source>
</evidence>
<dbReference type="Pfam" id="PF02042">
    <property type="entry name" value="RWP-RK"/>
    <property type="match status" value="1"/>
</dbReference>
<evidence type="ECO:0000256" key="5">
    <source>
        <dbReference type="SAM" id="MobiDB-lite"/>
    </source>
</evidence>
<evidence type="ECO:0008006" key="10">
    <source>
        <dbReference type="Google" id="ProtNLM"/>
    </source>
</evidence>